<accession>A0A3A3A9V5</accession>
<evidence type="ECO:0000256" key="5">
    <source>
        <dbReference type="ARBA" id="ARBA00023163"/>
    </source>
</evidence>
<dbReference type="InterPro" id="IPR052073">
    <property type="entry name" value="Amide_Lactam_Regulators"/>
</dbReference>
<evidence type="ECO:0000313" key="10">
    <source>
        <dbReference type="Proteomes" id="UP000266188"/>
    </source>
</evidence>
<organism evidence="9 10">
    <name type="scientific">Aspergillus sclerotialis</name>
    <dbReference type="NCBI Taxonomy" id="2070753"/>
    <lineage>
        <taxon>Eukaryota</taxon>
        <taxon>Fungi</taxon>
        <taxon>Dikarya</taxon>
        <taxon>Ascomycota</taxon>
        <taxon>Pezizomycotina</taxon>
        <taxon>Eurotiomycetes</taxon>
        <taxon>Eurotiomycetidae</taxon>
        <taxon>Eurotiales</taxon>
        <taxon>Aspergillaceae</taxon>
        <taxon>Aspergillus</taxon>
        <taxon>Aspergillus subgen. Polypaecilum</taxon>
    </lineage>
</organism>
<dbReference type="InterPro" id="IPR036864">
    <property type="entry name" value="Zn2-C6_fun-type_DNA-bd_sf"/>
</dbReference>
<reference evidence="10" key="1">
    <citation type="submission" date="2017-02" db="EMBL/GenBank/DDBJ databases">
        <authorList>
            <person name="Tafer H."/>
            <person name="Lopandic K."/>
        </authorList>
    </citation>
    <scope>NUCLEOTIDE SEQUENCE [LARGE SCALE GENOMIC DNA]</scope>
    <source>
        <strain evidence="10">CBS 366.77</strain>
    </source>
</reference>
<feature type="compositionally biased region" description="Polar residues" evidence="7">
    <location>
        <begin position="615"/>
        <end position="629"/>
    </location>
</feature>
<keyword evidence="5" id="KW-0804">Transcription</keyword>
<feature type="region of interest" description="Disordered" evidence="7">
    <location>
        <begin position="604"/>
        <end position="653"/>
    </location>
</feature>
<feature type="compositionally biased region" description="Basic and acidic residues" evidence="7">
    <location>
        <begin position="70"/>
        <end position="81"/>
    </location>
</feature>
<dbReference type="SUPFAM" id="SSF57701">
    <property type="entry name" value="Zn2/Cys6 DNA-binding domain"/>
    <property type="match status" value="1"/>
</dbReference>
<sequence length="713" mass="79454">MAASGKNQSSDLSPSVPRRARIACKACNARRVKCDAADARPCWNCRIRQNPCELIESRRGKYERKRRGVRRDQQPSRRPLEVDDTSTGQTGQRPSVTSDAARNTIDTNPSDGSDMQFAGTSGPKPTQQNQTSSGESVSLSFVVEVVYSPKGGLTEPLKVHFPIPASIADRPAPNNGPCTEEPVSLREAFIMPAREVSDALIRAFFDVIHPAFPVFDRRNFTRLYHQGHASPLVLQAIFLLGFTIGGEDLVEAAGYSDRATARKTHYLRAKALYDADYETDRMNLVAVLLLLGFWWGSPEDQKDTCYWIGCATTVAQSLGMHRSPPQSMSQQMRSLRKRIWWSLYIRDRHTSAAFGRPCRIRDEDCDVEPLTVDDFNFDNEYDQTLILAQQDFHMSYFVEMTKLTTILGDILVGEFSPRRPALEKFNTDSLAGRLAQWQSQLPVELRQIAPDGSLGASFWATMLNFSYQYCHILLFRPKTIEVSSAAETERDVRARMAADSITRMAEDLLTAGTIKCVQIHLVPALFGALSIHTIVICRKDPIQQQVAENKARQCLLALSVLAKSWPVKIWISRAFVNLLRRLTGQGSASGGSIVKVSSSISNNNTSMAPSGRSDLPQQCQPSPTSSFSHVASRHSDTAEQNTQSTRINGQPRELHVPDYFPHIHDEYIYDSFPAGYLDNMLDVDMLLHSNIGPTLSMPFEGLNGSEEQDTTGL</sequence>
<dbReference type="GO" id="GO:0006351">
    <property type="term" value="P:DNA-templated transcription"/>
    <property type="evidence" value="ECO:0007669"/>
    <property type="project" value="InterPro"/>
</dbReference>
<dbReference type="PANTHER" id="PTHR47171:SF1">
    <property type="entry name" value="ZN(II)2CYS6 TRANSCRIPTION FACTOR (EUROFUNG)"/>
    <property type="match status" value="1"/>
</dbReference>
<evidence type="ECO:0000256" key="3">
    <source>
        <dbReference type="ARBA" id="ARBA00023015"/>
    </source>
</evidence>
<dbReference type="AlphaFoldDB" id="A0A3A3A9V5"/>
<feature type="compositionally biased region" description="Polar residues" evidence="7">
    <location>
        <begin position="85"/>
        <end position="113"/>
    </location>
</feature>
<gene>
    <name evidence="9" type="ORF">PHISCL_00907</name>
</gene>
<dbReference type="STRING" id="2070753.A0A3A3A9V5"/>
<proteinExistence type="predicted"/>
<evidence type="ECO:0000256" key="1">
    <source>
        <dbReference type="ARBA" id="ARBA00022723"/>
    </source>
</evidence>
<dbReference type="Proteomes" id="UP000266188">
    <property type="component" value="Unassembled WGS sequence"/>
</dbReference>
<feature type="domain" description="Zn(2)-C6 fungal-type" evidence="8">
    <location>
        <begin position="23"/>
        <end position="54"/>
    </location>
</feature>
<comment type="caution">
    <text evidence="9">The sequence shown here is derived from an EMBL/GenBank/DDBJ whole genome shotgun (WGS) entry which is preliminary data.</text>
</comment>
<dbReference type="GO" id="GO:0008270">
    <property type="term" value="F:zinc ion binding"/>
    <property type="evidence" value="ECO:0007669"/>
    <property type="project" value="InterPro"/>
</dbReference>
<keyword evidence="6" id="KW-0539">Nucleus</keyword>
<feature type="compositionally biased region" description="Polar residues" evidence="7">
    <location>
        <begin position="638"/>
        <end position="648"/>
    </location>
</feature>
<dbReference type="InterPro" id="IPR001138">
    <property type="entry name" value="Zn2Cys6_DnaBD"/>
</dbReference>
<dbReference type="PANTHER" id="PTHR47171">
    <property type="entry name" value="FARA-RELATED"/>
    <property type="match status" value="1"/>
</dbReference>
<keyword evidence="2" id="KW-0862">Zinc</keyword>
<dbReference type="PROSITE" id="PS50048">
    <property type="entry name" value="ZN2_CY6_FUNGAL_2"/>
    <property type="match status" value="1"/>
</dbReference>
<dbReference type="EMBL" id="MVGC01000015">
    <property type="protein sequence ID" value="RJE26775.1"/>
    <property type="molecule type" value="Genomic_DNA"/>
</dbReference>
<evidence type="ECO:0000256" key="6">
    <source>
        <dbReference type="ARBA" id="ARBA00023242"/>
    </source>
</evidence>
<protein>
    <recommendedName>
        <fullName evidence="8">Zn(2)-C6 fungal-type domain-containing protein</fullName>
    </recommendedName>
</protein>
<keyword evidence="3" id="KW-0805">Transcription regulation</keyword>
<keyword evidence="10" id="KW-1185">Reference proteome</keyword>
<dbReference type="SMART" id="SM00066">
    <property type="entry name" value="GAL4"/>
    <property type="match status" value="1"/>
</dbReference>
<keyword evidence="4" id="KW-0238">DNA-binding</keyword>
<dbReference type="CDD" id="cd00067">
    <property type="entry name" value="GAL4"/>
    <property type="match status" value="1"/>
</dbReference>
<dbReference type="GO" id="GO:0000981">
    <property type="term" value="F:DNA-binding transcription factor activity, RNA polymerase II-specific"/>
    <property type="evidence" value="ECO:0007669"/>
    <property type="project" value="InterPro"/>
</dbReference>
<dbReference type="Pfam" id="PF04082">
    <property type="entry name" value="Fungal_trans"/>
    <property type="match status" value="1"/>
</dbReference>
<feature type="region of interest" description="Disordered" evidence="7">
    <location>
        <begin position="61"/>
        <end position="135"/>
    </location>
</feature>
<evidence type="ECO:0000313" key="9">
    <source>
        <dbReference type="EMBL" id="RJE26775.1"/>
    </source>
</evidence>
<dbReference type="InterPro" id="IPR007219">
    <property type="entry name" value="XnlR_reg_dom"/>
</dbReference>
<name>A0A3A3A9V5_9EURO</name>
<evidence type="ECO:0000256" key="4">
    <source>
        <dbReference type="ARBA" id="ARBA00023125"/>
    </source>
</evidence>
<dbReference type="CDD" id="cd12148">
    <property type="entry name" value="fungal_TF_MHR"/>
    <property type="match status" value="1"/>
</dbReference>
<keyword evidence="1" id="KW-0479">Metal-binding</keyword>
<dbReference type="SMART" id="SM00906">
    <property type="entry name" value="Fungal_trans"/>
    <property type="match status" value="1"/>
</dbReference>
<evidence type="ECO:0000256" key="2">
    <source>
        <dbReference type="ARBA" id="ARBA00022833"/>
    </source>
</evidence>
<dbReference type="GO" id="GO:0003677">
    <property type="term" value="F:DNA binding"/>
    <property type="evidence" value="ECO:0007669"/>
    <property type="project" value="UniProtKB-KW"/>
</dbReference>
<dbReference type="Pfam" id="PF00172">
    <property type="entry name" value="Zn_clus"/>
    <property type="match status" value="1"/>
</dbReference>
<evidence type="ECO:0000256" key="7">
    <source>
        <dbReference type="SAM" id="MobiDB-lite"/>
    </source>
</evidence>
<evidence type="ECO:0000259" key="8">
    <source>
        <dbReference type="PROSITE" id="PS50048"/>
    </source>
</evidence>
<dbReference type="OrthoDB" id="5121955at2759"/>